<feature type="region of interest" description="Disordered" evidence="3">
    <location>
        <begin position="1"/>
        <end position="37"/>
    </location>
</feature>
<keyword evidence="7" id="KW-1185">Reference proteome</keyword>
<dbReference type="Proteomes" id="UP000295701">
    <property type="component" value="Unassembled WGS sequence"/>
</dbReference>
<keyword evidence="4" id="KW-1133">Transmembrane helix</keyword>
<dbReference type="Gene3D" id="1.10.287.470">
    <property type="entry name" value="Helix hairpin bin"/>
    <property type="match status" value="1"/>
</dbReference>
<protein>
    <submittedName>
        <fullName evidence="6">Efflux RND transporter periplasmic adaptor subunit</fullName>
    </submittedName>
</protein>
<dbReference type="NCBIfam" id="TIGR01730">
    <property type="entry name" value="RND_mfp"/>
    <property type="match status" value="1"/>
</dbReference>
<dbReference type="SUPFAM" id="SSF111369">
    <property type="entry name" value="HlyD-like secretion proteins"/>
    <property type="match status" value="1"/>
</dbReference>
<dbReference type="Gene3D" id="2.40.420.20">
    <property type="match status" value="1"/>
</dbReference>
<keyword evidence="4" id="KW-0812">Transmembrane</keyword>
<accession>A0A4R6A676</accession>
<evidence type="ECO:0000313" key="6">
    <source>
        <dbReference type="EMBL" id="TDL78197.1"/>
    </source>
</evidence>
<evidence type="ECO:0000256" key="3">
    <source>
        <dbReference type="SAM" id="MobiDB-lite"/>
    </source>
</evidence>
<dbReference type="AlphaFoldDB" id="A0A4R6A676"/>
<name>A0A4R6A676_9RHOB</name>
<organism evidence="6 7">
    <name type="scientific">Palleronia sediminis</name>
    <dbReference type="NCBI Taxonomy" id="2547833"/>
    <lineage>
        <taxon>Bacteria</taxon>
        <taxon>Pseudomonadati</taxon>
        <taxon>Pseudomonadota</taxon>
        <taxon>Alphaproteobacteria</taxon>
        <taxon>Rhodobacterales</taxon>
        <taxon>Roseobacteraceae</taxon>
        <taxon>Palleronia</taxon>
    </lineage>
</organism>
<keyword evidence="4" id="KW-0472">Membrane</keyword>
<evidence type="ECO:0000256" key="4">
    <source>
        <dbReference type="SAM" id="Phobius"/>
    </source>
</evidence>
<dbReference type="InterPro" id="IPR058624">
    <property type="entry name" value="MdtA-like_HH"/>
</dbReference>
<dbReference type="GO" id="GO:0015562">
    <property type="term" value="F:efflux transmembrane transporter activity"/>
    <property type="evidence" value="ECO:0007669"/>
    <property type="project" value="TreeGrafter"/>
</dbReference>
<comment type="similarity">
    <text evidence="1">Belongs to the membrane fusion protein (MFP) (TC 8.A.1) family.</text>
</comment>
<gene>
    <name evidence="6" type="ORF">E2L08_11935</name>
</gene>
<dbReference type="GO" id="GO:1990281">
    <property type="term" value="C:efflux pump complex"/>
    <property type="evidence" value="ECO:0007669"/>
    <property type="project" value="TreeGrafter"/>
</dbReference>
<feature type="region of interest" description="Disordered" evidence="3">
    <location>
        <begin position="417"/>
        <end position="454"/>
    </location>
</feature>
<feature type="region of interest" description="Disordered" evidence="3">
    <location>
        <begin position="69"/>
        <end position="88"/>
    </location>
</feature>
<evidence type="ECO:0000256" key="2">
    <source>
        <dbReference type="SAM" id="Coils"/>
    </source>
</evidence>
<evidence type="ECO:0000313" key="7">
    <source>
        <dbReference type="Proteomes" id="UP000295701"/>
    </source>
</evidence>
<dbReference type="EMBL" id="SNAA01000013">
    <property type="protein sequence ID" value="TDL78197.1"/>
    <property type="molecule type" value="Genomic_DNA"/>
</dbReference>
<dbReference type="OrthoDB" id="7859073at2"/>
<dbReference type="PANTHER" id="PTHR30469:SF15">
    <property type="entry name" value="HLYD FAMILY OF SECRETION PROTEINS"/>
    <property type="match status" value="1"/>
</dbReference>
<dbReference type="PANTHER" id="PTHR30469">
    <property type="entry name" value="MULTIDRUG RESISTANCE PROTEIN MDTA"/>
    <property type="match status" value="1"/>
</dbReference>
<feature type="transmembrane region" description="Helical" evidence="4">
    <location>
        <begin position="44"/>
        <end position="65"/>
    </location>
</feature>
<dbReference type="InterPro" id="IPR006143">
    <property type="entry name" value="RND_pump_MFP"/>
</dbReference>
<evidence type="ECO:0000256" key="1">
    <source>
        <dbReference type="ARBA" id="ARBA00009477"/>
    </source>
</evidence>
<comment type="caution">
    <text evidence="6">The sequence shown here is derived from an EMBL/GenBank/DDBJ whole genome shotgun (WGS) entry which is preliminary data.</text>
</comment>
<reference evidence="6 7" key="1">
    <citation type="submission" date="2019-03" db="EMBL/GenBank/DDBJ databases">
        <title>Primorskyibacter sp. SS33 isolated from sediments.</title>
        <authorList>
            <person name="Xunke S."/>
        </authorList>
    </citation>
    <scope>NUCLEOTIDE SEQUENCE [LARGE SCALE GENOMIC DNA]</scope>
    <source>
        <strain evidence="6 7">SS33</strain>
    </source>
</reference>
<feature type="domain" description="Multidrug resistance protein MdtA-like alpha-helical hairpin" evidence="5">
    <location>
        <begin position="149"/>
        <end position="214"/>
    </location>
</feature>
<sequence length="454" mass="47472">MADENGDRPEDRPENRDDDTPTPDEARYQPENDDDDGKGGHSTFWLFLIAGVVILLLGGGIYWWLSTSGETSSTEPPPPPLVQAGQAEPAARVSIRQTAFIQPLAEVAVTAQVQARVAEVADGFRRGARVERGELLVRLETDRLEAAVDRAEASVQQAEAALAAARVERDRQAELEEDDFTSEAELQQAIVEVATQQANLSTARANLSTARADLSDAELRAPFDAVVVAADADIGAFASPGQELGRLVASAAVEAELGLTPADLALLGGAEMAVGGRVLVRGTGQAAVAERGRSLGPVAAYGVVDTIGAEVQDGTRTIPLIVRIPRPFDPERSEGRPLRIGELVELDLPISLVNRRAVSIPAVALKSGDMVWEVRDGALVRHEVTVLSRRDEIAVIEADGLAPGTVLMTSDLPAAADGVEVRLPDESGDGGSGSGNGDGGPNDDGGDTAAASEG</sequence>
<dbReference type="RefSeq" id="WP_133397321.1">
    <property type="nucleotide sequence ID" value="NZ_SNAA01000013.1"/>
</dbReference>
<dbReference type="Pfam" id="PF25876">
    <property type="entry name" value="HH_MFP_RND"/>
    <property type="match status" value="1"/>
</dbReference>
<keyword evidence="2" id="KW-0175">Coiled coil</keyword>
<evidence type="ECO:0000259" key="5">
    <source>
        <dbReference type="Pfam" id="PF25876"/>
    </source>
</evidence>
<feature type="coiled-coil region" evidence="2">
    <location>
        <begin position="141"/>
        <end position="175"/>
    </location>
</feature>
<dbReference type="Gene3D" id="2.40.50.100">
    <property type="match status" value="1"/>
</dbReference>
<feature type="compositionally biased region" description="Basic and acidic residues" evidence="3">
    <location>
        <begin position="1"/>
        <end position="30"/>
    </location>
</feature>
<proteinExistence type="inferred from homology"/>
<dbReference type="Gene3D" id="2.40.30.170">
    <property type="match status" value="1"/>
</dbReference>
<feature type="compositionally biased region" description="Gly residues" evidence="3">
    <location>
        <begin position="429"/>
        <end position="443"/>
    </location>
</feature>